<keyword evidence="4 6" id="KW-0067">ATP-binding</keyword>
<comment type="domain">
    <text evidence="7">The Q motif is unique to and characteristic of the DEAD box family of RNA helicases and controls ATP binding and hydrolysis.</text>
</comment>
<name>A0A7R8YPY6_HERIL</name>
<feature type="compositionally biased region" description="Basic residues" evidence="8">
    <location>
        <begin position="658"/>
        <end position="669"/>
    </location>
</feature>
<feature type="region of interest" description="Disordered" evidence="8">
    <location>
        <begin position="638"/>
        <end position="669"/>
    </location>
</feature>
<evidence type="ECO:0000256" key="1">
    <source>
        <dbReference type="ARBA" id="ARBA00022741"/>
    </source>
</evidence>
<comment type="similarity">
    <text evidence="6">Belongs to the DEAD box helicase family.</text>
</comment>
<protein>
    <recommendedName>
        <fullName evidence="7">ATP-dependent RNA helicase</fullName>
        <ecNumber evidence="7">3.6.4.13</ecNumber>
    </recommendedName>
</protein>
<dbReference type="SUPFAM" id="SSF52540">
    <property type="entry name" value="P-loop containing nucleoside triphosphate hydrolases"/>
    <property type="match status" value="1"/>
</dbReference>
<dbReference type="GO" id="GO:0016787">
    <property type="term" value="F:hydrolase activity"/>
    <property type="evidence" value="ECO:0007669"/>
    <property type="project" value="UniProtKB-KW"/>
</dbReference>
<dbReference type="FunCoup" id="A0A7R8YPY6">
    <property type="interactions" value="2416"/>
</dbReference>
<dbReference type="OrthoDB" id="3370at2759"/>
<evidence type="ECO:0000256" key="6">
    <source>
        <dbReference type="RuleBase" id="RU000492"/>
    </source>
</evidence>
<feature type="domain" description="Helicase ATP-binding" evidence="9">
    <location>
        <begin position="178"/>
        <end position="382"/>
    </location>
</feature>
<dbReference type="InterPro" id="IPR011545">
    <property type="entry name" value="DEAD/DEAH_box_helicase_dom"/>
</dbReference>
<dbReference type="PROSITE" id="PS51194">
    <property type="entry name" value="HELICASE_CTER"/>
    <property type="match status" value="1"/>
</dbReference>
<keyword evidence="3 6" id="KW-0347">Helicase</keyword>
<dbReference type="InterPro" id="IPR001650">
    <property type="entry name" value="Helicase_C-like"/>
</dbReference>
<dbReference type="SMART" id="SM00490">
    <property type="entry name" value="HELICc"/>
    <property type="match status" value="1"/>
</dbReference>
<comment type="catalytic activity">
    <reaction evidence="7">
        <text>ATP + H2O = ADP + phosphate + H(+)</text>
        <dbReference type="Rhea" id="RHEA:13065"/>
        <dbReference type="ChEBI" id="CHEBI:15377"/>
        <dbReference type="ChEBI" id="CHEBI:15378"/>
        <dbReference type="ChEBI" id="CHEBI:30616"/>
        <dbReference type="ChEBI" id="CHEBI:43474"/>
        <dbReference type="ChEBI" id="CHEBI:456216"/>
        <dbReference type="EC" id="3.6.4.13"/>
    </reaction>
</comment>
<dbReference type="PROSITE" id="PS51192">
    <property type="entry name" value="HELICASE_ATP_BIND_1"/>
    <property type="match status" value="1"/>
</dbReference>
<feature type="compositionally biased region" description="Basic and acidic residues" evidence="8">
    <location>
        <begin position="9"/>
        <end position="26"/>
    </location>
</feature>
<keyword evidence="5 7" id="KW-0694">RNA-binding</keyword>
<proteinExistence type="inferred from homology"/>
<dbReference type="EC" id="3.6.4.13" evidence="7"/>
<dbReference type="OMA" id="HEVKAFD"/>
<dbReference type="Proteomes" id="UP000594454">
    <property type="component" value="Chromosome 2"/>
</dbReference>
<dbReference type="Pfam" id="PF00270">
    <property type="entry name" value="DEAD"/>
    <property type="match status" value="1"/>
</dbReference>
<evidence type="ECO:0000313" key="11">
    <source>
        <dbReference type="EMBL" id="CAD7080821.1"/>
    </source>
</evidence>
<evidence type="ECO:0000256" key="8">
    <source>
        <dbReference type="SAM" id="MobiDB-lite"/>
    </source>
</evidence>
<keyword evidence="1 6" id="KW-0547">Nucleotide-binding</keyword>
<evidence type="ECO:0000256" key="3">
    <source>
        <dbReference type="ARBA" id="ARBA00022806"/>
    </source>
</evidence>
<dbReference type="InterPro" id="IPR027417">
    <property type="entry name" value="P-loop_NTPase"/>
</dbReference>
<evidence type="ECO:0000256" key="2">
    <source>
        <dbReference type="ARBA" id="ARBA00022801"/>
    </source>
</evidence>
<evidence type="ECO:0000256" key="7">
    <source>
        <dbReference type="RuleBase" id="RU365068"/>
    </source>
</evidence>
<evidence type="ECO:0000313" key="12">
    <source>
        <dbReference type="Proteomes" id="UP000594454"/>
    </source>
</evidence>
<dbReference type="CDD" id="cd18787">
    <property type="entry name" value="SF2_C_DEAD"/>
    <property type="match status" value="1"/>
</dbReference>
<feature type="region of interest" description="Disordered" evidence="8">
    <location>
        <begin position="1"/>
        <end position="101"/>
    </location>
</feature>
<feature type="domain" description="Helicase C-terminal" evidence="10">
    <location>
        <begin position="435"/>
        <end position="585"/>
    </location>
</feature>
<dbReference type="InParanoid" id="A0A7R8YPY6"/>
<keyword evidence="2 6" id="KW-0378">Hydrolase</keyword>
<evidence type="ECO:0000256" key="4">
    <source>
        <dbReference type="ARBA" id="ARBA00022840"/>
    </source>
</evidence>
<feature type="compositionally biased region" description="Basic and acidic residues" evidence="8">
    <location>
        <begin position="39"/>
        <end position="70"/>
    </location>
</feature>
<sequence>MQLFAINRYDNENQERDDTKENEKLQKLLKKAEKKKRKLEKEKEESKEAEPQEDVEPPKKHRGEDVDSKPTTDTPTAGDGDKEPAEATKQPENESKSEFQVLGMDKFDKKEEAKMVLPPWLRFPTIIVNEIASASAELDDYANILSPVLIKNLKSKDMTKLFPVQKEVIPWILDAHSKPAPFRPRDICISAPTGSGKTLAFALPIVQLLMDRVECKVRALVVLPAIELAQQVYNVFKTLTKNTVLKVGLLSTTMPFKMEQNFIVDKFKDEYFSKLDIVVTTPGRLVEHLHSTKGFVLKSLRFLVIDEADRMMEQSHHNWLYHLDEHLKSTAESFMTGRSIPLCLHQLETQAWRQPHKMLFSATLTQDPEKLQNLRLFQPKLFTSIVKSAEEFVNQLMINASKQQETTEPQGDFIGKYTTPAELSEYTILTQMRYKPLTLFALLEEHGWKKFLCFTNTTQAANRLSYVLNELSKNLKIADLSAALKPGDRKKVLSDFSKGNIHGLICSDALARGIDISNVDVVISYEVPRHIKTYIHRVGRTARAGKKGTAITILTHDDKERFNKILKAGEKDQVPEMKASTELEEKHAKRYMKALNSLQAWLKEIDERDAAKKSKVRTNKEELTIMDRLQNEIDEKMEEQISAPTIPKSLARKEKQLNRRIRKKHEKTE</sequence>
<evidence type="ECO:0000256" key="5">
    <source>
        <dbReference type="ARBA" id="ARBA00022884"/>
    </source>
</evidence>
<dbReference type="SMART" id="SM00487">
    <property type="entry name" value="DEXDc"/>
    <property type="match status" value="1"/>
</dbReference>
<dbReference type="GO" id="GO:0005524">
    <property type="term" value="F:ATP binding"/>
    <property type="evidence" value="ECO:0007669"/>
    <property type="project" value="UniProtKB-UniRule"/>
</dbReference>
<dbReference type="GO" id="GO:0003723">
    <property type="term" value="F:RNA binding"/>
    <property type="evidence" value="ECO:0007669"/>
    <property type="project" value="UniProtKB-UniRule"/>
</dbReference>
<organism evidence="11 12">
    <name type="scientific">Hermetia illucens</name>
    <name type="common">Black soldier fly</name>
    <dbReference type="NCBI Taxonomy" id="343691"/>
    <lineage>
        <taxon>Eukaryota</taxon>
        <taxon>Metazoa</taxon>
        <taxon>Ecdysozoa</taxon>
        <taxon>Arthropoda</taxon>
        <taxon>Hexapoda</taxon>
        <taxon>Insecta</taxon>
        <taxon>Pterygota</taxon>
        <taxon>Neoptera</taxon>
        <taxon>Endopterygota</taxon>
        <taxon>Diptera</taxon>
        <taxon>Brachycera</taxon>
        <taxon>Stratiomyomorpha</taxon>
        <taxon>Stratiomyidae</taxon>
        <taxon>Hermetiinae</taxon>
        <taxon>Hermetia</taxon>
    </lineage>
</organism>
<keyword evidence="12" id="KW-1185">Reference proteome</keyword>
<comment type="function">
    <text evidence="7">RNA helicase.</text>
</comment>
<dbReference type="Pfam" id="PF00271">
    <property type="entry name" value="Helicase_C"/>
    <property type="match status" value="1"/>
</dbReference>
<feature type="compositionally biased region" description="Basic residues" evidence="8">
    <location>
        <begin position="27"/>
        <end position="38"/>
    </location>
</feature>
<dbReference type="CDD" id="cd17956">
    <property type="entry name" value="DEADc_DDX51"/>
    <property type="match status" value="1"/>
</dbReference>
<dbReference type="EMBL" id="LR899010">
    <property type="protein sequence ID" value="CAD7080821.1"/>
    <property type="molecule type" value="Genomic_DNA"/>
</dbReference>
<evidence type="ECO:0000259" key="9">
    <source>
        <dbReference type="PROSITE" id="PS51192"/>
    </source>
</evidence>
<dbReference type="Gene3D" id="3.40.50.300">
    <property type="entry name" value="P-loop containing nucleotide triphosphate hydrolases"/>
    <property type="match status" value="2"/>
</dbReference>
<evidence type="ECO:0000259" key="10">
    <source>
        <dbReference type="PROSITE" id="PS51194"/>
    </source>
</evidence>
<dbReference type="AlphaFoldDB" id="A0A7R8YPY6"/>
<accession>A0A7R8YPY6</accession>
<gene>
    <name evidence="11" type="ORF">HERILL_LOCUS3958</name>
</gene>
<dbReference type="PROSITE" id="PS00039">
    <property type="entry name" value="DEAD_ATP_HELICASE"/>
    <property type="match status" value="1"/>
</dbReference>
<dbReference type="InterPro" id="IPR014001">
    <property type="entry name" value="Helicase_ATP-bd"/>
</dbReference>
<feature type="compositionally biased region" description="Basic and acidic residues" evidence="8">
    <location>
        <begin position="79"/>
        <end position="97"/>
    </location>
</feature>
<dbReference type="GO" id="GO:0003724">
    <property type="term" value="F:RNA helicase activity"/>
    <property type="evidence" value="ECO:0007669"/>
    <property type="project" value="UniProtKB-EC"/>
</dbReference>
<dbReference type="PANTHER" id="PTHR24031">
    <property type="entry name" value="RNA HELICASE"/>
    <property type="match status" value="1"/>
</dbReference>
<dbReference type="InterPro" id="IPR000629">
    <property type="entry name" value="RNA-helicase_DEAD-box_CS"/>
</dbReference>
<reference evidence="11 12" key="1">
    <citation type="submission" date="2020-11" db="EMBL/GenBank/DDBJ databases">
        <authorList>
            <person name="Wallbank WR R."/>
            <person name="Pardo Diaz C."/>
            <person name="Kozak K."/>
            <person name="Martin S."/>
            <person name="Jiggins C."/>
            <person name="Moest M."/>
            <person name="Warren A I."/>
            <person name="Generalovic N T."/>
            <person name="Byers J.R.P. K."/>
            <person name="Montejo-Kovacevich G."/>
            <person name="Yen C E."/>
        </authorList>
    </citation>
    <scope>NUCLEOTIDE SEQUENCE [LARGE SCALE GENOMIC DNA]</scope>
</reference>